<dbReference type="RefSeq" id="WP_109691433.1">
    <property type="nucleotide sequence ID" value="NZ_QGGL01000038.1"/>
</dbReference>
<dbReference type="EMBL" id="QGGL01000038">
    <property type="protein sequence ID" value="PWK03952.1"/>
    <property type="molecule type" value="Genomic_DNA"/>
</dbReference>
<evidence type="ECO:0000313" key="1">
    <source>
        <dbReference type="EMBL" id="PWK03952.1"/>
    </source>
</evidence>
<gene>
    <name evidence="1" type="ORF">C7459_1388</name>
</gene>
<dbReference type="AlphaFoldDB" id="A0A316D2C1"/>
<reference evidence="1 2" key="1">
    <citation type="submission" date="2018-05" db="EMBL/GenBank/DDBJ databases">
        <title>Genomic Encyclopedia of Type Strains, Phase IV (KMG-IV): sequencing the most valuable type-strain genomes for metagenomic binning, comparative biology and taxonomic classification.</title>
        <authorList>
            <person name="Goeker M."/>
        </authorList>
    </citation>
    <scope>NUCLEOTIDE SEQUENCE [LARGE SCALE GENOMIC DNA]</scope>
    <source>
        <strain evidence="1 2">DSM 18773</strain>
    </source>
</reference>
<organism evidence="1 2">
    <name type="scientific">Tumebacillus permanentifrigoris</name>
    <dbReference type="NCBI Taxonomy" id="378543"/>
    <lineage>
        <taxon>Bacteria</taxon>
        <taxon>Bacillati</taxon>
        <taxon>Bacillota</taxon>
        <taxon>Bacilli</taxon>
        <taxon>Bacillales</taxon>
        <taxon>Alicyclobacillaceae</taxon>
        <taxon>Tumebacillus</taxon>
    </lineage>
</organism>
<dbReference type="Proteomes" id="UP000245634">
    <property type="component" value="Unassembled WGS sequence"/>
</dbReference>
<keyword evidence="2" id="KW-1185">Reference proteome</keyword>
<name>A0A316D2C1_9BACL</name>
<proteinExistence type="predicted"/>
<evidence type="ECO:0000313" key="2">
    <source>
        <dbReference type="Proteomes" id="UP000245634"/>
    </source>
</evidence>
<sequence length="135" mass="15359">MATAPKTYVDGLNRERCTATGKPVAQCRCKEHTKRKEPAKSKDTPNVPVAHAIYYKPKTYPVRRTKDFEIPFGTPIPQIGDEMDVTNAGTGEDMHIRIKQVHSVEWLDDRGVKVDIEYEVLSSDLRVRIADIRIH</sequence>
<accession>A0A316D2C1</accession>
<comment type="caution">
    <text evidence="1">The sequence shown here is derived from an EMBL/GenBank/DDBJ whole genome shotgun (WGS) entry which is preliminary data.</text>
</comment>
<protein>
    <submittedName>
        <fullName evidence="1">Uncharacterized protein</fullName>
    </submittedName>
</protein>